<evidence type="ECO:0000313" key="3">
    <source>
        <dbReference type="Proteomes" id="UP000583454"/>
    </source>
</evidence>
<gene>
    <name evidence="2" type="ORF">HNR00_003610</name>
</gene>
<dbReference type="RefSeq" id="WP_183571689.1">
    <property type="nucleotide sequence ID" value="NZ_JACHOP010000017.1"/>
</dbReference>
<feature type="compositionally biased region" description="Pro residues" evidence="1">
    <location>
        <begin position="133"/>
        <end position="142"/>
    </location>
</feature>
<comment type="caution">
    <text evidence="2">The sequence shown here is derived from an EMBL/GenBank/DDBJ whole genome shotgun (WGS) entry which is preliminary data.</text>
</comment>
<feature type="region of interest" description="Disordered" evidence="1">
    <location>
        <begin position="99"/>
        <end position="142"/>
    </location>
</feature>
<sequence>MSCWHAVSADEFARLLQAIELGNEADAARMPDEAAALKVMQAAYERLKALGFRDFTYCPKDGQYREFVEVGSTGVHSGYRDASGVWIAEAGDLWPSKPILFRDPHAPGMEARRAGTQGGPVHDSPIGVAEAPQPDPTPKAGE</sequence>
<organism evidence="2 3">
    <name type="scientific">Methylorubrum rhodinum</name>
    <dbReference type="NCBI Taxonomy" id="29428"/>
    <lineage>
        <taxon>Bacteria</taxon>
        <taxon>Pseudomonadati</taxon>
        <taxon>Pseudomonadota</taxon>
        <taxon>Alphaproteobacteria</taxon>
        <taxon>Hyphomicrobiales</taxon>
        <taxon>Methylobacteriaceae</taxon>
        <taxon>Methylorubrum</taxon>
    </lineage>
</organism>
<feature type="compositionally biased region" description="Basic and acidic residues" evidence="1">
    <location>
        <begin position="100"/>
        <end position="113"/>
    </location>
</feature>
<dbReference type="AlphaFoldDB" id="A0A840ZQ97"/>
<protein>
    <submittedName>
        <fullName evidence="2">Uncharacterized protein</fullName>
    </submittedName>
</protein>
<accession>A0A840ZQ97</accession>
<name>A0A840ZQ97_9HYPH</name>
<dbReference type="EMBL" id="JACHOP010000017">
    <property type="protein sequence ID" value="MBB5758883.1"/>
    <property type="molecule type" value="Genomic_DNA"/>
</dbReference>
<dbReference type="Proteomes" id="UP000583454">
    <property type="component" value="Unassembled WGS sequence"/>
</dbReference>
<reference evidence="2 3" key="1">
    <citation type="submission" date="2020-08" db="EMBL/GenBank/DDBJ databases">
        <title>Genomic Encyclopedia of Type Strains, Phase IV (KMG-IV): sequencing the most valuable type-strain genomes for metagenomic binning, comparative biology and taxonomic classification.</title>
        <authorList>
            <person name="Goeker M."/>
        </authorList>
    </citation>
    <scope>NUCLEOTIDE SEQUENCE [LARGE SCALE GENOMIC DNA]</scope>
    <source>
        <strain evidence="2 3">DSM 2163</strain>
    </source>
</reference>
<evidence type="ECO:0000256" key="1">
    <source>
        <dbReference type="SAM" id="MobiDB-lite"/>
    </source>
</evidence>
<evidence type="ECO:0000313" key="2">
    <source>
        <dbReference type="EMBL" id="MBB5758883.1"/>
    </source>
</evidence>
<proteinExistence type="predicted"/>
<keyword evidence="3" id="KW-1185">Reference proteome</keyword>